<feature type="transmembrane region" description="Helical" evidence="10">
    <location>
        <begin position="136"/>
        <end position="157"/>
    </location>
</feature>
<evidence type="ECO:0000256" key="1">
    <source>
        <dbReference type="ARBA" id="ARBA00004651"/>
    </source>
</evidence>
<comment type="similarity">
    <text evidence="2">Belongs to the major facilitator superfamily. Bcr/CmlA family.</text>
</comment>
<evidence type="ECO:0000256" key="7">
    <source>
        <dbReference type="ARBA" id="ARBA00022989"/>
    </source>
</evidence>
<dbReference type="PRINTS" id="PR01035">
    <property type="entry name" value="TCRTETA"/>
</dbReference>
<evidence type="ECO:0000256" key="9">
    <source>
        <dbReference type="SAM" id="MobiDB-lite"/>
    </source>
</evidence>
<organism evidence="12 13">
    <name type="scientific">Nocardioides jiangsuensis</name>
    <dbReference type="NCBI Taxonomy" id="2866161"/>
    <lineage>
        <taxon>Bacteria</taxon>
        <taxon>Bacillati</taxon>
        <taxon>Actinomycetota</taxon>
        <taxon>Actinomycetes</taxon>
        <taxon>Propionibacteriales</taxon>
        <taxon>Nocardioidaceae</taxon>
        <taxon>Nocardioides</taxon>
    </lineage>
</organism>
<feature type="transmembrane region" description="Helical" evidence="10">
    <location>
        <begin position="38"/>
        <end position="56"/>
    </location>
</feature>
<feature type="transmembrane region" description="Helical" evidence="10">
    <location>
        <begin position="401"/>
        <end position="422"/>
    </location>
</feature>
<dbReference type="InterPro" id="IPR004812">
    <property type="entry name" value="Efflux_drug-R_Bcr/CmlA"/>
</dbReference>
<keyword evidence="5" id="KW-1003">Cell membrane</keyword>
<dbReference type="InterPro" id="IPR011701">
    <property type="entry name" value="MFS"/>
</dbReference>
<dbReference type="PROSITE" id="PS00216">
    <property type="entry name" value="SUGAR_TRANSPORT_1"/>
    <property type="match status" value="1"/>
</dbReference>
<evidence type="ECO:0000256" key="6">
    <source>
        <dbReference type="ARBA" id="ARBA00022692"/>
    </source>
</evidence>
<accession>A0ABS7RKP6</accession>
<feature type="region of interest" description="Disordered" evidence="9">
    <location>
        <begin position="1"/>
        <end position="31"/>
    </location>
</feature>
<evidence type="ECO:0000256" key="8">
    <source>
        <dbReference type="ARBA" id="ARBA00023136"/>
    </source>
</evidence>
<dbReference type="PROSITE" id="PS50850">
    <property type="entry name" value="MFS"/>
    <property type="match status" value="1"/>
</dbReference>
<keyword evidence="8 10" id="KW-0472">Membrane</keyword>
<comment type="subcellular location">
    <subcellularLocation>
        <location evidence="1">Cell membrane</location>
        <topology evidence="1">Multi-pass membrane protein</topology>
    </subcellularLocation>
</comment>
<dbReference type="SUPFAM" id="SSF103473">
    <property type="entry name" value="MFS general substrate transporter"/>
    <property type="match status" value="1"/>
</dbReference>
<gene>
    <name evidence="12" type="ORF">K1X13_12425</name>
</gene>
<dbReference type="InterPro" id="IPR036259">
    <property type="entry name" value="MFS_trans_sf"/>
</dbReference>
<feature type="transmembrane region" description="Helical" evidence="10">
    <location>
        <begin position="108"/>
        <end position="130"/>
    </location>
</feature>
<protein>
    <submittedName>
        <fullName evidence="12">Multidrug effflux MFS transporter</fullName>
    </submittedName>
</protein>
<proteinExistence type="inferred from homology"/>
<dbReference type="CDD" id="cd17320">
    <property type="entry name" value="MFS_MdfA_MDR_like"/>
    <property type="match status" value="1"/>
</dbReference>
<dbReference type="InterPro" id="IPR020846">
    <property type="entry name" value="MFS_dom"/>
</dbReference>
<feature type="transmembrane region" description="Helical" evidence="10">
    <location>
        <begin position="334"/>
        <end position="353"/>
    </location>
</feature>
<evidence type="ECO:0000256" key="10">
    <source>
        <dbReference type="SAM" id="Phobius"/>
    </source>
</evidence>
<feature type="transmembrane region" description="Helical" evidence="10">
    <location>
        <begin position="245"/>
        <end position="263"/>
    </location>
</feature>
<evidence type="ECO:0000256" key="3">
    <source>
        <dbReference type="ARBA" id="ARBA00007520"/>
    </source>
</evidence>
<feature type="transmembrane region" description="Helical" evidence="10">
    <location>
        <begin position="309"/>
        <end position="328"/>
    </location>
</feature>
<dbReference type="InterPro" id="IPR001958">
    <property type="entry name" value="Tet-R_TetA/multi-R_MdtG-like"/>
</dbReference>
<sequence>MPGGPAVAGTDAAGAPAVPAEPGPSRSTAVPAPTGGRYVQLVLVLGALIALGPLTIDMYLPAFPSISAELGASDAATQLTLTGMLGGLAVGQLLIGPLSDAFGRRRPLVAGLVTHLVASLLCAVAPSIYVLAGVRVLQGFAGAAISVVAMAIVRDLFSGYAVAKLMSRLMLVIGLAPILAPSLGGLVLELTSWRGIFGVLAGAALLLTVVAVLGLRETLPPERRRPANPRATLATYRGLVGDRSFLALVFIAGLMMSSIFAYVSGSSFVLQDGYGLDERTFGLVFGVNAAGLTVASQVNPLLIRRFGVVNVLSGAILVAVTAALALVVAGATGFGGLIGVLVPLGVVIAAGGLSLPNTPALALTRHGEAAGTAAAMLGAVQFGVGAAIAPLVGLFGSASAVPMGGVMVAVTVLAALLMYGVVRRDPSVALD</sequence>
<evidence type="ECO:0000259" key="11">
    <source>
        <dbReference type="PROSITE" id="PS50850"/>
    </source>
</evidence>
<reference evidence="12 13" key="1">
    <citation type="submission" date="2021-08" db="EMBL/GenBank/DDBJ databases">
        <title>Nocardioides bacterium WL0053 sp. nov., isolated from the sediment.</title>
        <authorList>
            <person name="Wang L."/>
            <person name="Zhang D."/>
            <person name="Zhang A."/>
        </authorList>
    </citation>
    <scope>NUCLEOTIDE SEQUENCE [LARGE SCALE GENOMIC DNA]</scope>
    <source>
        <strain evidence="12 13">WL0053</strain>
    </source>
</reference>
<keyword evidence="4" id="KW-0813">Transport</keyword>
<evidence type="ECO:0000313" key="13">
    <source>
        <dbReference type="Proteomes" id="UP000754710"/>
    </source>
</evidence>
<evidence type="ECO:0000313" key="12">
    <source>
        <dbReference type="EMBL" id="MBY9075629.1"/>
    </source>
</evidence>
<feature type="transmembrane region" description="Helical" evidence="10">
    <location>
        <begin position="76"/>
        <end position="96"/>
    </location>
</feature>
<feature type="transmembrane region" description="Helical" evidence="10">
    <location>
        <begin position="283"/>
        <end position="302"/>
    </location>
</feature>
<dbReference type="EMBL" id="JAIEZQ010000002">
    <property type="protein sequence ID" value="MBY9075629.1"/>
    <property type="molecule type" value="Genomic_DNA"/>
</dbReference>
<evidence type="ECO:0000256" key="2">
    <source>
        <dbReference type="ARBA" id="ARBA00006236"/>
    </source>
</evidence>
<keyword evidence="6 10" id="KW-0812">Transmembrane</keyword>
<dbReference type="InterPro" id="IPR005829">
    <property type="entry name" value="Sugar_transporter_CS"/>
</dbReference>
<feature type="compositionally biased region" description="Low complexity" evidence="9">
    <location>
        <begin position="1"/>
        <end position="24"/>
    </location>
</feature>
<feature type="transmembrane region" description="Helical" evidence="10">
    <location>
        <begin position="194"/>
        <end position="215"/>
    </location>
</feature>
<comment type="similarity">
    <text evidence="3">Belongs to the major facilitator superfamily. TCR/Tet family.</text>
</comment>
<dbReference type="Gene3D" id="1.20.1720.10">
    <property type="entry name" value="Multidrug resistance protein D"/>
    <property type="match status" value="1"/>
</dbReference>
<dbReference type="PANTHER" id="PTHR23502">
    <property type="entry name" value="MAJOR FACILITATOR SUPERFAMILY"/>
    <property type="match status" value="1"/>
</dbReference>
<evidence type="ECO:0000256" key="4">
    <source>
        <dbReference type="ARBA" id="ARBA00022448"/>
    </source>
</evidence>
<evidence type="ECO:0000256" key="5">
    <source>
        <dbReference type="ARBA" id="ARBA00022475"/>
    </source>
</evidence>
<dbReference type="Proteomes" id="UP000754710">
    <property type="component" value="Unassembled WGS sequence"/>
</dbReference>
<keyword evidence="13" id="KW-1185">Reference proteome</keyword>
<keyword evidence="7 10" id="KW-1133">Transmembrane helix</keyword>
<comment type="caution">
    <text evidence="12">The sequence shown here is derived from an EMBL/GenBank/DDBJ whole genome shotgun (WGS) entry which is preliminary data.</text>
</comment>
<dbReference type="PANTHER" id="PTHR23502:SF132">
    <property type="entry name" value="POLYAMINE TRANSPORTER 2-RELATED"/>
    <property type="match status" value="1"/>
</dbReference>
<feature type="domain" description="Major facilitator superfamily (MFS) profile" evidence="11">
    <location>
        <begin position="39"/>
        <end position="426"/>
    </location>
</feature>
<feature type="transmembrane region" description="Helical" evidence="10">
    <location>
        <begin position="169"/>
        <end position="188"/>
    </location>
</feature>
<name>A0ABS7RKP6_9ACTN</name>
<feature type="transmembrane region" description="Helical" evidence="10">
    <location>
        <begin position="374"/>
        <end position="395"/>
    </location>
</feature>
<dbReference type="Pfam" id="PF07690">
    <property type="entry name" value="MFS_1"/>
    <property type="match status" value="1"/>
</dbReference>
<dbReference type="NCBIfam" id="TIGR00710">
    <property type="entry name" value="efflux_Bcr_CflA"/>
    <property type="match status" value="1"/>
</dbReference>